<evidence type="ECO:0000256" key="11">
    <source>
        <dbReference type="SAM" id="MobiDB-lite"/>
    </source>
</evidence>
<feature type="compositionally biased region" description="Basic and acidic residues" evidence="11">
    <location>
        <begin position="17"/>
        <end position="26"/>
    </location>
</feature>
<dbReference type="GO" id="GO:0008094">
    <property type="term" value="F:ATP-dependent activity, acting on DNA"/>
    <property type="evidence" value="ECO:0007669"/>
    <property type="project" value="TreeGrafter"/>
</dbReference>
<keyword evidence="5" id="KW-0378">Hydrolase</keyword>
<dbReference type="GO" id="GO:0005524">
    <property type="term" value="F:ATP binding"/>
    <property type="evidence" value="ECO:0007669"/>
    <property type="project" value="UniProtKB-KW"/>
</dbReference>
<feature type="coiled-coil region" evidence="10">
    <location>
        <begin position="599"/>
        <end position="658"/>
    </location>
</feature>
<keyword evidence="4 9" id="KW-0863">Zinc-finger</keyword>
<reference evidence="14" key="1">
    <citation type="submission" date="2020-05" db="EMBL/GenBank/DDBJ databases">
        <title>Phylogenomic resolution of chytrid fungi.</title>
        <authorList>
            <person name="Stajich J.E."/>
            <person name="Amses K."/>
            <person name="Simmons R."/>
            <person name="Seto K."/>
            <person name="Myers J."/>
            <person name="Bonds A."/>
            <person name="Quandt C.A."/>
            <person name="Barry K."/>
            <person name="Liu P."/>
            <person name="Grigoriev I."/>
            <person name="Longcore J.E."/>
            <person name="James T.Y."/>
        </authorList>
    </citation>
    <scope>NUCLEOTIDE SEQUENCE</scope>
    <source>
        <strain evidence="14">JEL0513</strain>
    </source>
</reference>
<dbReference type="SUPFAM" id="SSF57850">
    <property type="entry name" value="RING/U-box"/>
    <property type="match status" value="1"/>
</dbReference>
<keyword evidence="10" id="KW-0175">Coiled coil</keyword>
<dbReference type="InterPro" id="IPR027417">
    <property type="entry name" value="P-loop_NTPase"/>
</dbReference>
<evidence type="ECO:0000256" key="6">
    <source>
        <dbReference type="ARBA" id="ARBA00022806"/>
    </source>
</evidence>
<dbReference type="PANTHER" id="PTHR45626:SF26">
    <property type="entry name" value="FAMILY HELICASE, PUTATIVE (AFU_ORTHOLOGUE AFUA_2G09120)-RELATED"/>
    <property type="match status" value="1"/>
</dbReference>
<feature type="compositionally biased region" description="Basic residues" evidence="11">
    <location>
        <begin position="7"/>
        <end position="16"/>
    </location>
</feature>
<proteinExistence type="inferred from homology"/>
<dbReference type="InterPro" id="IPR017907">
    <property type="entry name" value="Znf_RING_CS"/>
</dbReference>
<evidence type="ECO:0000256" key="8">
    <source>
        <dbReference type="ARBA" id="ARBA00022840"/>
    </source>
</evidence>
<gene>
    <name evidence="14" type="primary">RAD5_3</name>
    <name evidence="14" type="ORF">HK100_007653</name>
</gene>
<dbReference type="SUPFAM" id="SSF52540">
    <property type="entry name" value="P-loop containing nucleoside triphosphate hydrolases"/>
    <property type="match status" value="2"/>
</dbReference>
<dbReference type="GO" id="GO:0016787">
    <property type="term" value="F:hydrolase activity"/>
    <property type="evidence" value="ECO:0007669"/>
    <property type="project" value="UniProtKB-KW"/>
</dbReference>
<dbReference type="InterPro" id="IPR013083">
    <property type="entry name" value="Znf_RING/FYVE/PHD"/>
</dbReference>
<feature type="region of interest" description="Disordered" evidence="11">
    <location>
        <begin position="1"/>
        <end position="26"/>
    </location>
</feature>
<dbReference type="Gene3D" id="3.40.50.300">
    <property type="entry name" value="P-loop containing nucleotide triphosphate hydrolases"/>
    <property type="match status" value="1"/>
</dbReference>
<accession>A0AAD5T4P6</accession>
<dbReference type="GO" id="GO:0008270">
    <property type="term" value="F:zinc ion binding"/>
    <property type="evidence" value="ECO:0007669"/>
    <property type="project" value="UniProtKB-KW"/>
</dbReference>
<dbReference type="PROSITE" id="PS50089">
    <property type="entry name" value="ZF_RING_2"/>
    <property type="match status" value="1"/>
</dbReference>
<dbReference type="InterPro" id="IPR014001">
    <property type="entry name" value="Helicase_ATP-bd"/>
</dbReference>
<evidence type="ECO:0000256" key="9">
    <source>
        <dbReference type="PROSITE-ProRule" id="PRU00175"/>
    </source>
</evidence>
<evidence type="ECO:0000256" key="5">
    <source>
        <dbReference type="ARBA" id="ARBA00022801"/>
    </source>
</evidence>
<evidence type="ECO:0000259" key="13">
    <source>
        <dbReference type="PROSITE" id="PS51192"/>
    </source>
</evidence>
<evidence type="ECO:0000256" key="4">
    <source>
        <dbReference type="ARBA" id="ARBA00022771"/>
    </source>
</evidence>
<dbReference type="InterPro" id="IPR050628">
    <property type="entry name" value="SNF2_RAD54_helicase_TF"/>
</dbReference>
<evidence type="ECO:0000256" key="2">
    <source>
        <dbReference type="ARBA" id="ARBA00022723"/>
    </source>
</evidence>
<keyword evidence="15" id="KW-1185">Reference proteome</keyword>
<keyword evidence="2" id="KW-0479">Metal-binding</keyword>
<evidence type="ECO:0000256" key="3">
    <source>
        <dbReference type="ARBA" id="ARBA00022741"/>
    </source>
</evidence>
<dbReference type="PROSITE" id="PS51192">
    <property type="entry name" value="HELICASE_ATP_BIND_1"/>
    <property type="match status" value="1"/>
</dbReference>
<dbReference type="Gene3D" id="3.30.40.10">
    <property type="entry name" value="Zinc/RING finger domain, C3HC4 (zinc finger)"/>
    <property type="match status" value="1"/>
</dbReference>
<name>A0AAD5T4P6_9FUNG</name>
<keyword evidence="8" id="KW-0067">ATP-binding</keyword>
<dbReference type="SMART" id="SM00184">
    <property type="entry name" value="RING"/>
    <property type="match status" value="1"/>
</dbReference>
<feature type="region of interest" description="Disordered" evidence="11">
    <location>
        <begin position="877"/>
        <end position="903"/>
    </location>
</feature>
<evidence type="ECO:0000256" key="1">
    <source>
        <dbReference type="ARBA" id="ARBA00007025"/>
    </source>
</evidence>
<dbReference type="Pfam" id="PF00176">
    <property type="entry name" value="SNF2-rel_dom"/>
    <property type="match status" value="1"/>
</dbReference>
<comment type="similarity">
    <text evidence="1">Belongs to the SNF2/RAD54 helicase family.</text>
</comment>
<evidence type="ECO:0000313" key="14">
    <source>
        <dbReference type="EMBL" id="KAJ3130712.1"/>
    </source>
</evidence>
<protein>
    <submittedName>
        <fullName evidence="14">DNA helicase rad5</fullName>
    </submittedName>
</protein>
<dbReference type="SMART" id="SM00487">
    <property type="entry name" value="DEXDc"/>
    <property type="match status" value="1"/>
</dbReference>
<dbReference type="GO" id="GO:0004386">
    <property type="term" value="F:helicase activity"/>
    <property type="evidence" value="ECO:0007669"/>
    <property type="project" value="UniProtKB-KW"/>
</dbReference>
<feature type="compositionally biased region" description="Basic residues" evidence="11">
    <location>
        <begin position="890"/>
        <end position="902"/>
    </location>
</feature>
<dbReference type="Pfam" id="PF13639">
    <property type="entry name" value="zf-RING_2"/>
    <property type="match status" value="1"/>
</dbReference>
<comment type="caution">
    <text evidence="14">The sequence shown here is derived from an EMBL/GenBank/DDBJ whole genome shotgun (WGS) entry which is preliminary data.</text>
</comment>
<dbReference type="GO" id="GO:0006281">
    <property type="term" value="P:DNA repair"/>
    <property type="evidence" value="ECO:0007669"/>
    <property type="project" value="TreeGrafter"/>
</dbReference>
<keyword evidence="3" id="KW-0547">Nucleotide-binding</keyword>
<dbReference type="GO" id="GO:0005634">
    <property type="term" value="C:nucleus"/>
    <property type="evidence" value="ECO:0007669"/>
    <property type="project" value="TreeGrafter"/>
</dbReference>
<dbReference type="PANTHER" id="PTHR45626">
    <property type="entry name" value="TRANSCRIPTION TERMINATION FACTOR 2-RELATED"/>
    <property type="match status" value="1"/>
</dbReference>
<dbReference type="PROSITE" id="PS00518">
    <property type="entry name" value="ZF_RING_1"/>
    <property type="match status" value="1"/>
</dbReference>
<keyword evidence="7" id="KW-0862">Zinc</keyword>
<dbReference type="AlphaFoldDB" id="A0AAD5T4P6"/>
<evidence type="ECO:0000259" key="12">
    <source>
        <dbReference type="PROSITE" id="PS50089"/>
    </source>
</evidence>
<dbReference type="InterPro" id="IPR000330">
    <property type="entry name" value="SNF2_N"/>
</dbReference>
<sequence>MNDEQKRKRATTKRKSKNDDNSDKEKRKLPVLLGTLHAWRREWTHLCGYYGYYDNDRHSALLRAALLAEPAGRMRLGFNADNAMVPIYTTVHTPNPPEFCITTRIFNLDLSHYKKYAQASELWLSVSEVDGKANFAMDIYWHNPEKIKIPTKKGFDFFIQKFRDNNHQPFNVLYVSSLSEVNGKDINPRDPTIIPDTFDIMPCTQLEKPYALKLYDYQLRTLGWMQAIEDESDDYYYSAGAVKVEDNQYYVFNDNSNHGDLLSFDQVKLIKPTVRSGIIAVSFYFQFLRLLINLSKLQDKPGVGKTITTLALCHTRPFKNLDYLYSLSVNELYKSRATAIFVPNNICNQWTAEIKKCFGSSINSLEIKGKKQYEETSMKQILEADIIIVSYNFLMNDSYIGKRATGTGRSLKKHAPTVNFSDSIEARKFVESCNGGNWAFTWINFHRIVCDEFHEITDKNTGISGQLLTLSANSMWGLTGTPKLDNTHVIKKFAEFLNIKMSSRYYNEQFDAIQFILNRIRRNEPDVQFPPPIYESIKVIPTAMEYSLYRSSIGRILNVENLLKLCNHYQIGNNIADGSEGLSIEQVTKKVQVDRAHSINRLTHEIKESKKLIEDRKEMLEEFVAKDGSVARTTVHAQQALEMEIKRSQELVKDLQCVQSQYHFFENFLTSYLSNVNEAIGCSVCLEEDVPRDSLGLVPCGHVFCWECAQDVVNINKKCPQCRAAVSNENLMKLAPPPLAIVTEADGEDIDEIEGETLDPDKFGSKIHQLVEYFRREIEASESNRFIVFIQFSDLSDLVSKALNTFGIATARLKNGWIQRENALKQFREGLDATASISSLSASTSFSSNNAIAVVATSNSDDKSDVSDDIGKRRKTADLDSDIDDDDNKPKKKPRMCKKGAKSVKPVKVLMLSAKDSVSGLNLTEGT</sequence>
<evidence type="ECO:0000256" key="10">
    <source>
        <dbReference type="SAM" id="Coils"/>
    </source>
</evidence>
<organism evidence="14 15">
    <name type="scientific">Physocladia obscura</name>
    <dbReference type="NCBI Taxonomy" id="109957"/>
    <lineage>
        <taxon>Eukaryota</taxon>
        <taxon>Fungi</taxon>
        <taxon>Fungi incertae sedis</taxon>
        <taxon>Chytridiomycota</taxon>
        <taxon>Chytridiomycota incertae sedis</taxon>
        <taxon>Chytridiomycetes</taxon>
        <taxon>Chytridiales</taxon>
        <taxon>Chytriomycetaceae</taxon>
        <taxon>Physocladia</taxon>
    </lineage>
</organism>
<feature type="domain" description="Helicase ATP-binding" evidence="13">
    <location>
        <begin position="291"/>
        <end position="500"/>
    </location>
</feature>
<keyword evidence="6 14" id="KW-0347">Helicase</keyword>
<evidence type="ECO:0000313" key="15">
    <source>
        <dbReference type="Proteomes" id="UP001211907"/>
    </source>
</evidence>
<dbReference type="EMBL" id="JADGJH010000362">
    <property type="protein sequence ID" value="KAJ3130712.1"/>
    <property type="molecule type" value="Genomic_DNA"/>
</dbReference>
<dbReference type="InterPro" id="IPR001841">
    <property type="entry name" value="Znf_RING"/>
</dbReference>
<dbReference type="Proteomes" id="UP001211907">
    <property type="component" value="Unassembled WGS sequence"/>
</dbReference>
<feature type="domain" description="RING-type" evidence="12">
    <location>
        <begin position="682"/>
        <end position="723"/>
    </location>
</feature>
<evidence type="ECO:0000256" key="7">
    <source>
        <dbReference type="ARBA" id="ARBA00022833"/>
    </source>
</evidence>